<protein>
    <submittedName>
        <fullName evidence="2">Uncharacterized protein</fullName>
    </submittedName>
</protein>
<feature type="region of interest" description="Disordered" evidence="1">
    <location>
        <begin position="1"/>
        <end position="63"/>
    </location>
</feature>
<dbReference type="GeneID" id="87811982"/>
<evidence type="ECO:0000313" key="3">
    <source>
        <dbReference type="Proteomes" id="UP000827549"/>
    </source>
</evidence>
<proteinExistence type="predicted"/>
<reference evidence="2" key="1">
    <citation type="submission" date="2023-10" db="EMBL/GenBank/DDBJ databases">
        <authorList>
            <person name="Noh H."/>
        </authorList>
    </citation>
    <scope>NUCLEOTIDE SEQUENCE</scope>
    <source>
        <strain evidence="2">DUCC4014</strain>
    </source>
</reference>
<dbReference type="EMBL" id="CP086720">
    <property type="protein sequence ID" value="WOO85317.1"/>
    <property type="molecule type" value="Genomic_DNA"/>
</dbReference>
<evidence type="ECO:0000256" key="1">
    <source>
        <dbReference type="SAM" id="MobiDB-lite"/>
    </source>
</evidence>
<gene>
    <name evidence="2" type="ORF">LOC62_07G008818</name>
</gene>
<evidence type="ECO:0000313" key="2">
    <source>
        <dbReference type="EMBL" id="WOO85317.1"/>
    </source>
</evidence>
<dbReference type="AlphaFoldDB" id="A0AAF1BLQ4"/>
<dbReference type="Proteomes" id="UP000827549">
    <property type="component" value="Chromosome 7"/>
</dbReference>
<name>A0AAF1BLQ4_9TREE</name>
<organism evidence="2 3">
    <name type="scientific">Vanrija pseudolonga</name>
    <dbReference type="NCBI Taxonomy" id="143232"/>
    <lineage>
        <taxon>Eukaryota</taxon>
        <taxon>Fungi</taxon>
        <taxon>Dikarya</taxon>
        <taxon>Basidiomycota</taxon>
        <taxon>Agaricomycotina</taxon>
        <taxon>Tremellomycetes</taxon>
        <taxon>Trichosporonales</taxon>
        <taxon>Trichosporonaceae</taxon>
        <taxon>Vanrija</taxon>
    </lineage>
</organism>
<sequence>MPKAKSTSTRAARSTRIVKTSPKDHTAALPPRSSTLPPSPTTPTTLPHDSLPQPETAIAPLTPPTPTCSLGAAVLSTPAIVDLLVAHLPKPAYPTLRAVSRPFHDAVSAVMYRHVHVYVETRVHPKTGKRGIVVQIVQPFTRGVKGRGSRIPGLKWGRQAKADHELCITRMRMYTRVLDLGAPSSYFHLLAPPGRQELFDALAGVTTIRSSELSFGDKPNAVPFPTDTHIAFFNLTKEKVDPPFMIVEFPDAVRSATLSISFNMLRTNLTSASIMIPDANHARVEDVTLVFRPYAKPTGPWRVGGYTSLGFLKNVVQTISLSLPRVRYTLVGLERFQPEWLNLDFDPAGMGWDQRKVLLIGAIHDEIRKWWGTLGRGEGDDGVDVERALRGVNVLTQHEYRDAVGAKTFALVMAEPWQVMGQPSDRKHANVVHTLHFM</sequence>
<keyword evidence="3" id="KW-1185">Reference proteome</keyword>
<accession>A0AAF1BLQ4</accession>
<feature type="compositionally biased region" description="Low complexity" evidence="1">
    <location>
        <begin position="29"/>
        <end position="60"/>
    </location>
</feature>
<feature type="compositionally biased region" description="Polar residues" evidence="1">
    <location>
        <begin position="1"/>
        <end position="12"/>
    </location>
</feature>
<dbReference type="RefSeq" id="XP_062631343.1">
    <property type="nucleotide sequence ID" value="XM_062775359.1"/>
</dbReference>